<organism evidence="3 4">
    <name type="scientific">Urochloa decumbens</name>
    <dbReference type="NCBI Taxonomy" id="240449"/>
    <lineage>
        <taxon>Eukaryota</taxon>
        <taxon>Viridiplantae</taxon>
        <taxon>Streptophyta</taxon>
        <taxon>Embryophyta</taxon>
        <taxon>Tracheophyta</taxon>
        <taxon>Spermatophyta</taxon>
        <taxon>Magnoliopsida</taxon>
        <taxon>Liliopsida</taxon>
        <taxon>Poales</taxon>
        <taxon>Poaceae</taxon>
        <taxon>PACMAD clade</taxon>
        <taxon>Panicoideae</taxon>
        <taxon>Panicodae</taxon>
        <taxon>Paniceae</taxon>
        <taxon>Melinidinae</taxon>
        <taxon>Urochloa</taxon>
    </lineage>
</organism>
<evidence type="ECO:0000259" key="2">
    <source>
        <dbReference type="Pfam" id="PF23622"/>
    </source>
</evidence>
<dbReference type="InterPro" id="IPR055357">
    <property type="entry name" value="LRR_At1g61320_AtMIF1"/>
</dbReference>
<dbReference type="SUPFAM" id="SSF52047">
    <property type="entry name" value="RNI-like"/>
    <property type="match status" value="1"/>
</dbReference>
<sequence length="516" mass="57794">MGILEQMKAMSVKGQPRVQTTRDRSTCSASQIMVSPCLQGDISHCVETTVPQVQLPEDILHQIHALMPLRDAAQAACVSRGFLRSWRCFPNLIISIDSLGIKENETNDDEIKSDFICRVGHIIQNHSGMGVKRLIIQTYPWSNIHPSYIDSWLRDAITPGIKEIEISMLRYGGIKYNLPGSVLSSSEIRSSIQIFLLAECSFHCAAQIGCMSSLKKLNLHSVHITGEEFYGFLSNSCALEQLRITNCNDIICLKIPCLLQKLYILDVLGCSKLEMIDSNAPNLSTFFFSGHPIHISLGDALQLRKISFRRYNSPDALYYASIKLPFIAPNLRTLVLSTSDETINTPKAFGKFIQLKYLEIVVSTSKFSQDYDLCSLISFLDASPTLESLTVRIAQPTIRRDSVIEDSSGYSRPQCFQEQCHDNLKNVMITGFCSAKSMMDLTISIIEKTKALECLTLDTTRGHDRRFAKIDKCRWMNKEALAEATKALNAIQRYVKGRVPPGVNLKVIEPCSKCVC</sequence>
<dbReference type="PANTHER" id="PTHR34145">
    <property type="entry name" value="OS02G0105600 PROTEIN"/>
    <property type="match status" value="1"/>
</dbReference>
<proteinExistence type="predicted"/>
<dbReference type="InterPro" id="IPR036047">
    <property type="entry name" value="F-box-like_dom_sf"/>
</dbReference>
<gene>
    <name evidence="3" type="ORF">URODEC1_LOCUS61350</name>
</gene>
<feature type="domain" description="At1g61320/AtMIF1 LRR" evidence="2">
    <location>
        <begin position="122"/>
        <end position="512"/>
    </location>
</feature>
<evidence type="ECO:0000313" key="4">
    <source>
        <dbReference type="Proteomes" id="UP001497457"/>
    </source>
</evidence>
<protein>
    <recommendedName>
        <fullName evidence="5">F-box domain-containing protein</fullName>
    </recommendedName>
</protein>
<evidence type="ECO:0000259" key="1">
    <source>
        <dbReference type="Pfam" id="PF00646"/>
    </source>
</evidence>
<name>A0ABC9B2R2_9POAL</name>
<evidence type="ECO:0000313" key="3">
    <source>
        <dbReference type="EMBL" id="CAL4992951.1"/>
    </source>
</evidence>
<dbReference type="Gene3D" id="3.80.10.10">
    <property type="entry name" value="Ribonuclease Inhibitor"/>
    <property type="match status" value="1"/>
</dbReference>
<dbReference type="SUPFAM" id="SSF81383">
    <property type="entry name" value="F-box domain"/>
    <property type="match status" value="1"/>
</dbReference>
<keyword evidence="4" id="KW-1185">Reference proteome</keyword>
<dbReference type="InterPro" id="IPR053772">
    <property type="entry name" value="At1g61320/At1g61330-like"/>
</dbReference>
<reference evidence="4" key="1">
    <citation type="submission" date="2024-06" db="EMBL/GenBank/DDBJ databases">
        <authorList>
            <person name="Ryan C."/>
        </authorList>
    </citation>
    <scope>NUCLEOTIDE SEQUENCE [LARGE SCALE GENOMIC DNA]</scope>
</reference>
<dbReference type="Pfam" id="PF00646">
    <property type="entry name" value="F-box"/>
    <property type="match status" value="1"/>
</dbReference>
<dbReference type="EMBL" id="OZ075134">
    <property type="protein sequence ID" value="CAL4992951.1"/>
    <property type="molecule type" value="Genomic_DNA"/>
</dbReference>
<dbReference type="PANTHER" id="PTHR34145:SF14">
    <property type="entry name" value="EXPRESSED PROTEIN"/>
    <property type="match status" value="1"/>
</dbReference>
<dbReference type="Proteomes" id="UP001497457">
    <property type="component" value="Chromosome 24b"/>
</dbReference>
<feature type="domain" description="F-box" evidence="1">
    <location>
        <begin position="54"/>
        <end position="87"/>
    </location>
</feature>
<dbReference type="Pfam" id="PF23622">
    <property type="entry name" value="LRR_At1g61320_AtMIF1"/>
    <property type="match status" value="1"/>
</dbReference>
<accession>A0ABC9B2R2</accession>
<dbReference type="InterPro" id="IPR032675">
    <property type="entry name" value="LRR_dom_sf"/>
</dbReference>
<dbReference type="AlphaFoldDB" id="A0ABC9B2R2"/>
<reference evidence="3 4" key="2">
    <citation type="submission" date="2024-10" db="EMBL/GenBank/DDBJ databases">
        <authorList>
            <person name="Ryan C."/>
        </authorList>
    </citation>
    <scope>NUCLEOTIDE SEQUENCE [LARGE SCALE GENOMIC DNA]</scope>
</reference>
<evidence type="ECO:0008006" key="5">
    <source>
        <dbReference type="Google" id="ProtNLM"/>
    </source>
</evidence>
<dbReference type="InterPro" id="IPR001810">
    <property type="entry name" value="F-box_dom"/>
</dbReference>